<keyword evidence="2" id="KW-1185">Reference proteome</keyword>
<organism evidence="1 2">
    <name type="scientific">Prescottella agglutinans</name>
    <dbReference type="NCBI Taxonomy" id="1644129"/>
    <lineage>
        <taxon>Bacteria</taxon>
        <taxon>Bacillati</taxon>
        <taxon>Actinomycetota</taxon>
        <taxon>Actinomycetes</taxon>
        <taxon>Mycobacteriales</taxon>
        <taxon>Nocardiaceae</taxon>
        <taxon>Prescottella</taxon>
    </lineage>
</organism>
<dbReference type="EMBL" id="JARXVC010000018">
    <property type="protein sequence ID" value="MDH6284126.1"/>
    <property type="molecule type" value="Genomic_DNA"/>
</dbReference>
<sequence>MARTFMRRLFAGGPDDDPAAISAYNAMTTAFLQSDQLIGEIEDGVSASRAADPARRLADQWMPVRERYSAATAAYLQLQRPEPDSPYAAAPVYEECTRQLEQVCTEMNRFRKSFGEQLGRARAGRQLAAQAVQQARVDANAAVAELDQPESLPFLQYPSVIAAVDVLAAQVRKLDTVTDTSDLKDTAAAVREAAAAVHTALAAAPHRTTEAQNAVRSVATRISAVATRAEQLGPARSALLREFSAACSNDLLDNDRVAAAQSAAAETELQGARAEITSGRPESALAHCTRARKNLREADDAVDAVTDRLRLLREVRANPAEIANKVRFRLRDAQQLAMQRGLVDEWGSVLDAQVERIDRACAALDGVHPDFWTYLTDLEAIGSFIAGVVDRMRGRG</sequence>
<reference evidence="1 2" key="1">
    <citation type="submission" date="2023-04" db="EMBL/GenBank/DDBJ databases">
        <title>Forest soil microbial communities from Buena Vista Peninsula, Colon Province, Panama.</title>
        <authorList>
            <person name="Bouskill N."/>
        </authorList>
    </citation>
    <scope>NUCLEOTIDE SEQUENCE [LARGE SCALE GENOMIC DNA]</scope>
    <source>
        <strain evidence="1 2">CFH S0262</strain>
    </source>
</reference>
<protein>
    <submittedName>
        <fullName evidence="1">Uncharacterized protein</fullName>
    </submittedName>
</protein>
<evidence type="ECO:0000313" key="2">
    <source>
        <dbReference type="Proteomes" id="UP001160334"/>
    </source>
</evidence>
<comment type="caution">
    <text evidence="1">The sequence shown here is derived from an EMBL/GenBank/DDBJ whole genome shotgun (WGS) entry which is preliminary data.</text>
</comment>
<accession>A0ABT6MIH9</accession>
<gene>
    <name evidence="1" type="ORF">M2280_005378</name>
</gene>
<name>A0ABT6MIH9_9NOCA</name>
<evidence type="ECO:0000313" key="1">
    <source>
        <dbReference type="EMBL" id="MDH6284126.1"/>
    </source>
</evidence>
<dbReference type="Proteomes" id="UP001160334">
    <property type="component" value="Unassembled WGS sequence"/>
</dbReference>
<proteinExistence type="predicted"/>
<dbReference type="RefSeq" id="WP_280763367.1">
    <property type="nucleotide sequence ID" value="NZ_JARXVC010000018.1"/>
</dbReference>